<dbReference type="RefSeq" id="XP_018024147.1">
    <property type="nucleotide sequence ID" value="XM_018168658.2"/>
</dbReference>
<gene>
    <name evidence="2" type="primary">LOC108679916</name>
</gene>
<keyword evidence="1" id="KW-1185">Reference proteome</keyword>
<dbReference type="PANTHER" id="PTHR34494:SF1">
    <property type="entry name" value="PROTEIN CBG25024"/>
    <property type="match status" value="1"/>
</dbReference>
<proteinExistence type="predicted"/>
<evidence type="ECO:0000313" key="2">
    <source>
        <dbReference type="RefSeq" id="XP_018024147.1"/>
    </source>
</evidence>
<dbReference type="GeneID" id="108679916"/>
<dbReference type="KEGG" id="hazt:108679916"/>
<dbReference type="OMA" id="ETQIECA"/>
<accession>A0A8B7PDH5</accession>
<protein>
    <submittedName>
        <fullName evidence="2">Uncharacterized protein LOC108679916</fullName>
    </submittedName>
</protein>
<reference evidence="2" key="1">
    <citation type="submission" date="2025-08" db="UniProtKB">
        <authorList>
            <consortium name="RefSeq"/>
        </authorList>
    </citation>
    <scope>IDENTIFICATION</scope>
    <source>
        <tissue evidence="2">Whole organism</tissue>
    </source>
</reference>
<sequence>MDAYPGFSQLKSGVQFAFGDFKGAWQTQINFTRQCPVISQARSAIEVAAGDPDAALETQIECAKFLSRTVDAVPVVGHLKGFVHRAVGDEDGYVAAQKSATRSAAIAAYSAIGFVAGGPAGAAFGGIGMAAQYDFTVSCIDSENKGEFSPYGMFEFLEDPKDPGKCCDSAWKVPRLCRK</sequence>
<name>A0A8B7PDH5_HYAAZ</name>
<evidence type="ECO:0000313" key="1">
    <source>
        <dbReference type="Proteomes" id="UP000694843"/>
    </source>
</evidence>
<dbReference type="Proteomes" id="UP000694843">
    <property type="component" value="Unplaced"/>
</dbReference>
<dbReference type="AlphaFoldDB" id="A0A8B7PDH5"/>
<dbReference type="OrthoDB" id="6162903at2759"/>
<dbReference type="PANTHER" id="PTHR34494">
    <property type="entry name" value="PROTEIN CBG25024"/>
    <property type="match status" value="1"/>
</dbReference>
<organism evidence="1 2">
    <name type="scientific">Hyalella azteca</name>
    <name type="common">Amphipod</name>
    <dbReference type="NCBI Taxonomy" id="294128"/>
    <lineage>
        <taxon>Eukaryota</taxon>
        <taxon>Metazoa</taxon>
        <taxon>Ecdysozoa</taxon>
        <taxon>Arthropoda</taxon>
        <taxon>Crustacea</taxon>
        <taxon>Multicrustacea</taxon>
        <taxon>Malacostraca</taxon>
        <taxon>Eumalacostraca</taxon>
        <taxon>Peracarida</taxon>
        <taxon>Amphipoda</taxon>
        <taxon>Senticaudata</taxon>
        <taxon>Talitrida</taxon>
        <taxon>Talitroidea</taxon>
        <taxon>Hyalellidae</taxon>
        <taxon>Hyalella</taxon>
    </lineage>
</organism>